<dbReference type="EMBL" id="JBHUFC010000002">
    <property type="protein sequence ID" value="MFD1787249.1"/>
    <property type="molecule type" value="Genomic_DNA"/>
</dbReference>
<evidence type="ECO:0000256" key="2">
    <source>
        <dbReference type="ARBA" id="ARBA00022801"/>
    </source>
</evidence>
<dbReference type="InterPro" id="IPR001375">
    <property type="entry name" value="Peptidase_S9_cat"/>
</dbReference>
<keyword evidence="1" id="KW-0645">Protease</keyword>
<dbReference type="Gene3D" id="2.130.10.120">
    <property type="entry name" value="Prolyl oligopeptidase, N-terminal domain"/>
    <property type="match status" value="1"/>
</dbReference>
<keyword evidence="4" id="KW-0732">Signal</keyword>
<evidence type="ECO:0000256" key="1">
    <source>
        <dbReference type="ARBA" id="ARBA00022670"/>
    </source>
</evidence>
<dbReference type="InterPro" id="IPR023302">
    <property type="entry name" value="Pept_S9A_N"/>
</dbReference>
<dbReference type="InterPro" id="IPR002470">
    <property type="entry name" value="Peptidase_S9A"/>
</dbReference>
<evidence type="ECO:0000313" key="7">
    <source>
        <dbReference type="EMBL" id="MFD1787249.1"/>
    </source>
</evidence>
<feature type="domain" description="Peptidase S9 prolyl oligopeptidase catalytic" evidence="5">
    <location>
        <begin position="497"/>
        <end position="709"/>
    </location>
</feature>
<keyword evidence="2" id="KW-0378">Hydrolase</keyword>
<evidence type="ECO:0000313" key="8">
    <source>
        <dbReference type="Proteomes" id="UP001597283"/>
    </source>
</evidence>
<protein>
    <submittedName>
        <fullName evidence="7">Prolyl oligopeptidase family serine peptidase</fullName>
    </submittedName>
</protein>
<dbReference type="InterPro" id="IPR051167">
    <property type="entry name" value="Prolyl_oligopep/macrocyclase"/>
</dbReference>
<keyword evidence="3" id="KW-0720">Serine protease</keyword>
<organism evidence="7 8">
    <name type="scientific">Sphingomonas floccifaciens</name>
    <dbReference type="NCBI Taxonomy" id="1844115"/>
    <lineage>
        <taxon>Bacteria</taxon>
        <taxon>Pseudomonadati</taxon>
        <taxon>Pseudomonadota</taxon>
        <taxon>Alphaproteobacteria</taxon>
        <taxon>Sphingomonadales</taxon>
        <taxon>Sphingomonadaceae</taxon>
        <taxon>Sphingomonas</taxon>
    </lineage>
</organism>
<dbReference type="PRINTS" id="PR00862">
    <property type="entry name" value="PROLIGOPTASE"/>
</dbReference>
<feature type="chain" id="PRO_5045811804" evidence="4">
    <location>
        <begin position="19"/>
        <end position="717"/>
    </location>
</feature>
<reference evidence="8" key="1">
    <citation type="journal article" date="2019" name="Int. J. Syst. Evol. Microbiol.">
        <title>The Global Catalogue of Microorganisms (GCM) 10K type strain sequencing project: providing services to taxonomists for standard genome sequencing and annotation.</title>
        <authorList>
            <consortium name="The Broad Institute Genomics Platform"/>
            <consortium name="The Broad Institute Genome Sequencing Center for Infectious Disease"/>
            <person name="Wu L."/>
            <person name="Ma J."/>
        </authorList>
    </citation>
    <scope>NUCLEOTIDE SEQUENCE [LARGE SCALE GENOMIC DNA]</scope>
    <source>
        <strain evidence="8">Q85</strain>
    </source>
</reference>
<dbReference type="SUPFAM" id="SSF53474">
    <property type="entry name" value="alpha/beta-Hydrolases"/>
    <property type="match status" value="1"/>
</dbReference>
<proteinExistence type="predicted"/>
<dbReference type="Gene3D" id="3.40.50.1820">
    <property type="entry name" value="alpha/beta hydrolase"/>
    <property type="match status" value="1"/>
</dbReference>
<name>A0ABW4NB28_9SPHN</name>
<evidence type="ECO:0000256" key="4">
    <source>
        <dbReference type="SAM" id="SignalP"/>
    </source>
</evidence>
<evidence type="ECO:0000259" key="6">
    <source>
        <dbReference type="Pfam" id="PF02897"/>
    </source>
</evidence>
<feature type="domain" description="Peptidase S9A N-terminal" evidence="6">
    <location>
        <begin position="31"/>
        <end position="214"/>
    </location>
</feature>
<accession>A0ABW4NB28</accession>
<dbReference type="InterPro" id="IPR029058">
    <property type="entry name" value="AB_hydrolase_fold"/>
</dbReference>
<dbReference type="Pfam" id="PF00326">
    <property type="entry name" value="Peptidase_S9"/>
    <property type="match status" value="1"/>
</dbReference>
<gene>
    <name evidence="7" type="ORF">ACFSC3_06670</name>
</gene>
<dbReference type="SUPFAM" id="SSF50993">
    <property type="entry name" value="Peptidase/esterase 'gauge' domain"/>
    <property type="match status" value="1"/>
</dbReference>
<dbReference type="PANTHER" id="PTHR42881">
    <property type="entry name" value="PROLYL ENDOPEPTIDASE"/>
    <property type="match status" value="1"/>
</dbReference>
<evidence type="ECO:0000259" key="5">
    <source>
        <dbReference type="Pfam" id="PF00326"/>
    </source>
</evidence>
<dbReference type="PANTHER" id="PTHR42881:SF13">
    <property type="entry name" value="PROLYL ENDOPEPTIDASE"/>
    <property type="match status" value="1"/>
</dbReference>
<dbReference type="Pfam" id="PF02897">
    <property type="entry name" value="Peptidase_S9_N"/>
    <property type="match status" value="2"/>
</dbReference>
<comment type="caution">
    <text evidence="7">The sequence shown here is derived from an EMBL/GenBank/DDBJ whole genome shotgun (WGS) entry which is preliminary data.</text>
</comment>
<sequence>MRSSIYAVMFGLAAPAAAQTAPQRPAPPPVKPVTETYFGTEVVDDYRYMETKDDPVAVPWIRSEGRYTRALFDGVAPRAEVAKAIAASTGSYTATRDYRRFGAREFWIERAAGSDNFDVMVREGGATRKLIDIAALRAARGGAPMAINYYMPSPNGSRVAVGISEGGSERAVLTVYDAATGKAASPALERVQWGPPIWSSDGRLLYLNRLAEPPAGAPPSARYLNSSAVAWDMKGEPAELFGGAVREAVIPVRPEQAAVVNVVPGASTLHGLVINGVQNEAELWLAPTGTALTLTTPWKKAFSYDAGITWIEQRERTLYLLSHKDAPTFQVLALEAGQPLSTAKTLVKAEPGRLIETIRAASDGLYVIAREGLHSRLFRVGPSGTLEPIALPAKGSIDGSSSFSDPTKPGITVLFDNWATPPTWLRFDPAKRVMASVGIGSVPVSFDPKRYVVSDLTATARDGVKVPLSVVRAAGHSRPGPLLLNAYGSYGVSNFPYFSPRTTALVDQGIDFAMCHVRGGGELGEAWRLGGKDANKSNTWRDLIACAETAIAQGLTTPDQLFITGGSAGGIPMGMAPMERPDLFAGVIDQVPMASALRAEYQTNGPANIVEFGTVKDAQGFRNLLAMDGYQHVKTGVAYPPYLITTGLNDPRVDSWQPGKLAAKMRAANPKNVVLLRVDEDGGHGIGSTKAQTDSLYADIVTFINWRLGKPGWTLAY</sequence>
<dbReference type="Proteomes" id="UP001597283">
    <property type="component" value="Unassembled WGS sequence"/>
</dbReference>
<feature type="domain" description="Peptidase S9A N-terminal" evidence="6">
    <location>
        <begin position="280"/>
        <end position="431"/>
    </location>
</feature>
<feature type="signal peptide" evidence="4">
    <location>
        <begin position="1"/>
        <end position="18"/>
    </location>
</feature>
<keyword evidence="8" id="KW-1185">Reference proteome</keyword>
<evidence type="ECO:0000256" key="3">
    <source>
        <dbReference type="ARBA" id="ARBA00022825"/>
    </source>
</evidence>